<dbReference type="AlphaFoldDB" id="A0A1J5QTG5"/>
<dbReference type="PANTHER" id="PTHR36698">
    <property type="entry name" value="BLL5892 PROTEIN"/>
    <property type="match status" value="1"/>
</dbReference>
<proteinExistence type="predicted"/>
<name>A0A1J5QTG5_9ZZZZ</name>
<keyword evidence="1" id="KW-0812">Transmembrane</keyword>
<dbReference type="PANTHER" id="PTHR36698:SF2">
    <property type="entry name" value="MCE_MLAD DOMAIN-CONTAINING PROTEIN"/>
    <property type="match status" value="1"/>
</dbReference>
<comment type="caution">
    <text evidence="3">The sequence shown here is derived from an EMBL/GenBank/DDBJ whole genome shotgun (WGS) entry which is preliminary data.</text>
</comment>
<organism evidence="3">
    <name type="scientific">mine drainage metagenome</name>
    <dbReference type="NCBI Taxonomy" id="410659"/>
    <lineage>
        <taxon>unclassified sequences</taxon>
        <taxon>metagenomes</taxon>
        <taxon>ecological metagenomes</taxon>
    </lineage>
</organism>
<reference evidence="3" key="1">
    <citation type="submission" date="2016-10" db="EMBL/GenBank/DDBJ databases">
        <title>Sequence of Gallionella enrichment culture.</title>
        <authorList>
            <person name="Poehlein A."/>
            <person name="Muehling M."/>
            <person name="Daniel R."/>
        </authorList>
    </citation>
    <scope>NUCLEOTIDE SEQUENCE</scope>
</reference>
<evidence type="ECO:0000259" key="2">
    <source>
        <dbReference type="Pfam" id="PF02470"/>
    </source>
</evidence>
<protein>
    <submittedName>
        <fullName evidence="3">Paraquat-inducible protein B</fullName>
    </submittedName>
</protein>
<keyword evidence="1" id="KW-1133">Transmembrane helix</keyword>
<evidence type="ECO:0000256" key="1">
    <source>
        <dbReference type="SAM" id="Phobius"/>
    </source>
</evidence>
<dbReference type="Pfam" id="PF02470">
    <property type="entry name" value="MlaD"/>
    <property type="match status" value="1"/>
</dbReference>
<feature type="transmembrane region" description="Helical" evidence="1">
    <location>
        <begin position="6"/>
        <end position="28"/>
    </location>
</feature>
<evidence type="ECO:0000313" key="3">
    <source>
        <dbReference type="EMBL" id="OIQ86760.1"/>
    </source>
</evidence>
<keyword evidence="1" id="KW-0472">Membrane</keyword>
<dbReference type="EMBL" id="MLJW01000460">
    <property type="protein sequence ID" value="OIQ86760.1"/>
    <property type="molecule type" value="Genomic_DNA"/>
</dbReference>
<sequence length="305" mass="32976">MESKVNFALVGAFVLILGTLLIGTVLWLSSDKSYRKSYDTYLVYMSESVSGLSLDAPVNYRGVQVGSVRRIELAPGNAEQVRLTLDIEHGTPVKQDTVAVLQVQGLTGIAHVELARGSRESPLLVAGPGEKYPVIRTGPSLMLRLDTEVSALLANLNRSSENVNALLDEENRITLRRTLVSLDRLTRALADHAGAIDAGLNHASRAMENTARLTDLASTELPQLLQRIERSADAFDRMASATARAGSSGADAIDSVRADTLPEARQAIIELRELTASLRRLSEEFQRNPAMMLQGRPAVPPGPGE</sequence>
<gene>
    <name evidence="3" type="ORF">GALL_313830</name>
</gene>
<feature type="domain" description="Mce/MlaD" evidence="2">
    <location>
        <begin position="41"/>
        <end position="116"/>
    </location>
</feature>
<accession>A0A1J5QTG5</accession>
<dbReference type="InterPro" id="IPR003399">
    <property type="entry name" value="Mce/MlaD"/>
</dbReference>